<accession>A0A1A5YBV4</accession>
<dbReference type="STRING" id="1844972.A7K91_23495"/>
<dbReference type="InterPro" id="IPR003439">
    <property type="entry name" value="ABC_transporter-like_ATP-bd"/>
</dbReference>
<dbReference type="PANTHER" id="PTHR43158:SF2">
    <property type="entry name" value="SKFA PEPTIDE EXPORT ATP-BINDING PROTEIN SKFE"/>
    <property type="match status" value="1"/>
</dbReference>
<dbReference type="InterPro" id="IPR027417">
    <property type="entry name" value="P-loop_NTPase"/>
</dbReference>
<evidence type="ECO:0000313" key="5">
    <source>
        <dbReference type="Proteomes" id="UP000092024"/>
    </source>
</evidence>
<dbReference type="SMART" id="SM00382">
    <property type="entry name" value="AAA"/>
    <property type="match status" value="1"/>
</dbReference>
<evidence type="ECO:0000256" key="2">
    <source>
        <dbReference type="ARBA" id="ARBA00022840"/>
    </source>
</evidence>
<dbReference type="Gene3D" id="3.40.50.300">
    <property type="entry name" value="P-loop containing nucleotide triphosphate hydrolases"/>
    <property type="match status" value="1"/>
</dbReference>
<comment type="caution">
    <text evidence="4">The sequence shown here is derived from an EMBL/GenBank/DDBJ whole genome shotgun (WGS) entry which is preliminary data.</text>
</comment>
<gene>
    <name evidence="4" type="ORF">A7K91_23495</name>
</gene>
<dbReference type="AlphaFoldDB" id="A0A1A5YBV4"/>
<keyword evidence="5" id="KW-1185">Reference proteome</keyword>
<organism evidence="4 5">
    <name type="scientific">Paenibacillus oryzae</name>
    <dbReference type="NCBI Taxonomy" id="1844972"/>
    <lineage>
        <taxon>Bacteria</taxon>
        <taxon>Bacillati</taxon>
        <taxon>Bacillota</taxon>
        <taxon>Bacilli</taxon>
        <taxon>Bacillales</taxon>
        <taxon>Paenibacillaceae</taxon>
        <taxon>Paenibacillus</taxon>
    </lineage>
</organism>
<proteinExistence type="predicted"/>
<sequence length="260" mass="28841">MIVDIADVTWERGSSTILDKVSWQVKAGEHWCLLGLNGSGKTTLLNMINGYIWPTSGSVSVLGHRFGEYDLRELRKRIGWVSTSLQQRLYGSEVAIKTVLSGKHSTIGVYDEILPQDLERAEELMDRLGCSALKDRTYETLSQGQRQRILIARALMGNPSLLILDEPGTGLDLFAREQLLTMIGTIAGEKDAPTIIYVTHHVEEIMPIFTHTLLLKDGGVYAAGETANVLTSSQMSSFFDVPVTIETRNGRYWPTIGLQS</sequence>
<dbReference type="OrthoDB" id="9789994at2"/>
<dbReference type="Proteomes" id="UP000092024">
    <property type="component" value="Unassembled WGS sequence"/>
</dbReference>
<dbReference type="RefSeq" id="WP_068686651.1">
    <property type="nucleotide sequence ID" value="NZ_LYPA01000075.1"/>
</dbReference>
<dbReference type="PANTHER" id="PTHR43158">
    <property type="entry name" value="SKFA PEPTIDE EXPORT ATP-BINDING PROTEIN SKFE"/>
    <property type="match status" value="1"/>
</dbReference>
<dbReference type="EMBL" id="LYPA01000075">
    <property type="protein sequence ID" value="OBR63073.1"/>
    <property type="molecule type" value="Genomic_DNA"/>
</dbReference>
<dbReference type="PROSITE" id="PS00211">
    <property type="entry name" value="ABC_TRANSPORTER_1"/>
    <property type="match status" value="1"/>
</dbReference>
<reference evidence="4 5" key="1">
    <citation type="submission" date="2016-05" db="EMBL/GenBank/DDBJ databases">
        <title>Paenibacillus oryzae. sp. nov., isolated from the rice root.</title>
        <authorList>
            <person name="Zhang J."/>
            <person name="Zhang X."/>
        </authorList>
    </citation>
    <scope>NUCLEOTIDE SEQUENCE [LARGE SCALE GENOMIC DNA]</scope>
    <source>
        <strain evidence="4 5">1DrF-4</strain>
    </source>
</reference>
<dbReference type="PROSITE" id="PS50893">
    <property type="entry name" value="ABC_TRANSPORTER_2"/>
    <property type="match status" value="1"/>
</dbReference>
<feature type="domain" description="ABC transporter" evidence="3">
    <location>
        <begin position="3"/>
        <end position="242"/>
    </location>
</feature>
<dbReference type="GO" id="GO:0005524">
    <property type="term" value="F:ATP binding"/>
    <property type="evidence" value="ECO:0007669"/>
    <property type="project" value="UniProtKB-KW"/>
</dbReference>
<evidence type="ECO:0000259" key="3">
    <source>
        <dbReference type="PROSITE" id="PS50893"/>
    </source>
</evidence>
<keyword evidence="2 4" id="KW-0067">ATP-binding</keyword>
<name>A0A1A5YBV4_9BACL</name>
<dbReference type="GO" id="GO:0016887">
    <property type="term" value="F:ATP hydrolysis activity"/>
    <property type="evidence" value="ECO:0007669"/>
    <property type="project" value="InterPro"/>
</dbReference>
<protein>
    <submittedName>
        <fullName evidence="4">Molybdenum ABC transporter ATP-binding protein</fullName>
    </submittedName>
</protein>
<dbReference type="SUPFAM" id="SSF52540">
    <property type="entry name" value="P-loop containing nucleoside triphosphate hydrolases"/>
    <property type="match status" value="1"/>
</dbReference>
<evidence type="ECO:0000313" key="4">
    <source>
        <dbReference type="EMBL" id="OBR63073.1"/>
    </source>
</evidence>
<evidence type="ECO:0000256" key="1">
    <source>
        <dbReference type="ARBA" id="ARBA00022741"/>
    </source>
</evidence>
<dbReference type="InterPro" id="IPR003593">
    <property type="entry name" value="AAA+_ATPase"/>
</dbReference>
<dbReference type="InterPro" id="IPR017871">
    <property type="entry name" value="ABC_transporter-like_CS"/>
</dbReference>
<keyword evidence="1" id="KW-0547">Nucleotide-binding</keyword>
<dbReference type="Pfam" id="PF00005">
    <property type="entry name" value="ABC_tran"/>
    <property type="match status" value="1"/>
</dbReference>